<dbReference type="Gene3D" id="3.40.50.150">
    <property type="entry name" value="Vaccinia Virus protein VP39"/>
    <property type="match status" value="1"/>
</dbReference>
<dbReference type="PANTHER" id="PTHR43861">
    <property type="entry name" value="TRANS-ACONITATE 2-METHYLTRANSFERASE-RELATED"/>
    <property type="match status" value="1"/>
</dbReference>
<keyword evidence="2" id="KW-0808">Transferase</keyword>
<dbReference type="InterPro" id="IPR025714">
    <property type="entry name" value="Methyltranfer_dom"/>
</dbReference>
<evidence type="ECO:0000313" key="2">
    <source>
        <dbReference type="EMBL" id="SUB86769.1"/>
    </source>
</evidence>
<sequence length="289" mass="32782">MLTARFRTLHILTLKGRQTTEDYYNTNREAWNARTKIHLRSSFYDLDKFKREVKSVPNLDLSLLGDVQGKSILHLQCHFGMDTLSLSKMGANVVGVDFSEEAIQTAKSLNEELGLNAQFCCCNIYDAPAVLQGQEFDIVYTSYGVVNWLPDLTQWGYVISQMLKDGGKFVIVEFHPILWMFNEDFSQVQYAYSRKEPYIMEEATYTDSEKDNCQKTVTWNHGLAVVLNGLLSNNLQIQSFGEYDYSPFNLFGNMTAGKNGTFKIAGKGGEIPMLFSVVAVKNPQRHGNM</sequence>
<organism evidence="2 3">
    <name type="scientific">Prevotella denticola</name>
    <dbReference type="NCBI Taxonomy" id="28129"/>
    <lineage>
        <taxon>Bacteria</taxon>
        <taxon>Pseudomonadati</taxon>
        <taxon>Bacteroidota</taxon>
        <taxon>Bacteroidia</taxon>
        <taxon>Bacteroidales</taxon>
        <taxon>Prevotellaceae</taxon>
        <taxon>Prevotella</taxon>
    </lineage>
</organism>
<reference evidence="2 3" key="1">
    <citation type="submission" date="2018-06" db="EMBL/GenBank/DDBJ databases">
        <authorList>
            <consortium name="Pathogen Informatics"/>
            <person name="Doyle S."/>
        </authorList>
    </citation>
    <scope>NUCLEOTIDE SEQUENCE [LARGE SCALE GENOMIC DNA]</scope>
    <source>
        <strain evidence="2 3">NCTC13067</strain>
    </source>
</reference>
<dbReference type="PANTHER" id="PTHR43861:SF1">
    <property type="entry name" value="TRANS-ACONITATE 2-METHYLTRANSFERASE"/>
    <property type="match status" value="1"/>
</dbReference>
<accession>A0A379E2F6</accession>
<dbReference type="Pfam" id="PF13847">
    <property type="entry name" value="Methyltransf_31"/>
    <property type="match status" value="1"/>
</dbReference>
<protein>
    <submittedName>
        <fullName evidence="2">Bifunctional 3-demethylubiquinone-9 3-methyltransferase/ 2-octaprenyl-6-hydroxy phenol methylase</fullName>
    </submittedName>
</protein>
<gene>
    <name evidence="2" type="ORF">NCTC13067_00418</name>
</gene>
<dbReference type="EMBL" id="UGTM01000001">
    <property type="protein sequence ID" value="SUB86769.1"/>
    <property type="molecule type" value="Genomic_DNA"/>
</dbReference>
<name>A0A379E2F6_9BACT</name>
<dbReference type="AlphaFoldDB" id="A0A379E2F6"/>
<evidence type="ECO:0000313" key="3">
    <source>
        <dbReference type="Proteomes" id="UP000255469"/>
    </source>
</evidence>
<evidence type="ECO:0000259" key="1">
    <source>
        <dbReference type="Pfam" id="PF13847"/>
    </source>
</evidence>
<dbReference type="CDD" id="cd02440">
    <property type="entry name" value="AdoMet_MTases"/>
    <property type="match status" value="1"/>
</dbReference>
<keyword evidence="2" id="KW-0830">Ubiquinone</keyword>
<dbReference type="InterPro" id="IPR029063">
    <property type="entry name" value="SAM-dependent_MTases_sf"/>
</dbReference>
<dbReference type="GO" id="GO:0032259">
    <property type="term" value="P:methylation"/>
    <property type="evidence" value="ECO:0007669"/>
    <property type="project" value="UniProtKB-KW"/>
</dbReference>
<keyword evidence="2" id="KW-0489">Methyltransferase</keyword>
<dbReference type="RefSeq" id="WP_004352031.1">
    <property type="nucleotide sequence ID" value="NZ_CAUVPN010000017.1"/>
</dbReference>
<proteinExistence type="predicted"/>
<feature type="domain" description="Methyltransferase" evidence="1">
    <location>
        <begin position="70"/>
        <end position="181"/>
    </location>
</feature>
<dbReference type="Proteomes" id="UP000255469">
    <property type="component" value="Unassembled WGS sequence"/>
</dbReference>
<dbReference type="GO" id="GO:0008168">
    <property type="term" value="F:methyltransferase activity"/>
    <property type="evidence" value="ECO:0007669"/>
    <property type="project" value="UniProtKB-KW"/>
</dbReference>
<dbReference type="OMA" id="QCHFGQD"/>
<dbReference type="SUPFAM" id="SSF53335">
    <property type="entry name" value="S-adenosyl-L-methionine-dependent methyltransferases"/>
    <property type="match status" value="1"/>
</dbReference>